<dbReference type="InterPro" id="IPR003715">
    <property type="entry name" value="Poly_export_N"/>
</dbReference>
<accession>A0A251WUY9</accession>
<dbReference type="InterPro" id="IPR049712">
    <property type="entry name" value="Poly_export"/>
</dbReference>
<proteinExistence type="predicted"/>
<gene>
    <name evidence="3" type="ORF">BVC71_13925</name>
</gene>
<reference evidence="3 4" key="1">
    <citation type="submission" date="2016-12" db="EMBL/GenBank/DDBJ databases">
        <title>The draft genome sequence of HSLHS2.</title>
        <authorList>
            <person name="Hu D."/>
            <person name="Wang L."/>
            <person name="Shao Z."/>
        </authorList>
    </citation>
    <scope>NUCLEOTIDE SEQUENCE [LARGE SCALE GENOMIC DNA]</scope>
    <source>
        <strain evidence="3">MCCC 1A06712</strain>
    </source>
</reference>
<dbReference type="AlphaFoldDB" id="A0A251WUY9"/>
<evidence type="ECO:0000259" key="2">
    <source>
        <dbReference type="Pfam" id="PF02563"/>
    </source>
</evidence>
<dbReference type="Pfam" id="PF02563">
    <property type="entry name" value="Poly_export"/>
    <property type="match status" value="1"/>
</dbReference>
<dbReference type="PANTHER" id="PTHR33619">
    <property type="entry name" value="POLYSACCHARIDE EXPORT PROTEIN GFCE-RELATED"/>
    <property type="match status" value="1"/>
</dbReference>
<dbReference type="EMBL" id="MSPP01000006">
    <property type="protein sequence ID" value="OUD08267.1"/>
    <property type="molecule type" value="Genomic_DNA"/>
</dbReference>
<sequence length="369" mass="39022">MGFPLRMIVAAGLCLGLTACVTPRGAGFQSEVISASRPENQEALNFQVVPVTEETRAALSYWPAVGEEARSWIRNAGQPSSLIVASGDAISVTVWDTEENSLLAGMGGRMAQLQDVIVSSNGEINLPYIGDLRVAGMSIDTLRDRIEERYAETIPSAQVQVQVKPGRANHVNLVSGVSSPGVYPLEGRDVTVMSVLAQAGGAAATLENPQMTLIRGQHIYGISLERLFDHPELDAEVRGGDRIIVTEDERKFLSLGAAGSQAEHVFPSDVVTAAQALSIIGGVDAARANPKGILVLREYPLTAVRSDAGGPNKERVVFTIDLTTADGLFAARNFDLMDGDLVYATESPVNAARSILGLIGTALGVSNSL</sequence>
<evidence type="ECO:0000313" key="3">
    <source>
        <dbReference type="EMBL" id="OUD08267.1"/>
    </source>
</evidence>
<name>A0A251WUY9_9RHOB</name>
<feature type="domain" description="Polysaccharide export protein N-terminal" evidence="2">
    <location>
        <begin position="78"/>
        <end position="164"/>
    </location>
</feature>
<dbReference type="PROSITE" id="PS51257">
    <property type="entry name" value="PROKAR_LIPOPROTEIN"/>
    <property type="match status" value="1"/>
</dbReference>
<evidence type="ECO:0000313" key="4">
    <source>
        <dbReference type="Proteomes" id="UP000194664"/>
    </source>
</evidence>
<comment type="caution">
    <text evidence="3">The sequence shown here is derived from an EMBL/GenBank/DDBJ whole genome shotgun (WGS) entry which is preliminary data.</text>
</comment>
<evidence type="ECO:0000256" key="1">
    <source>
        <dbReference type="ARBA" id="ARBA00022729"/>
    </source>
</evidence>
<dbReference type="OrthoDB" id="7198507at2"/>
<dbReference type="Gene3D" id="3.30.1950.10">
    <property type="entry name" value="wza like domain"/>
    <property type="match status" value="1"/>
</dbReference>
<dbReference type="GO" id="GO:0015159">
    <property type="term" value="F:polysaccharide transmembrane transporter activity"/>
    <property type="evidence" value="ECO:0007669"/>
    <property type="project" value="InterPro"/>
</dbReference>
<protein>
    <submittedName>
        <fullName evidence="3">Polysaccharide biosynthesis protein</fullName>
    </submittedName>
</protein>
<dbReference type="Gene3D" id="3.10.560.10">
    <property type="entry name" value="Outer membrane lipoprotein wza domain like"/>
    <property type="match status" value="2"/>
</dbReference>
<dbReference type="PANTHER" id="PTHR33619:SF3">
    <property type="entry name" value="POLYSACCHARIDE EXPORT PROTEIN GFCE-RELATED"/>
    <property type="match status" value="1"/>
</dbReference>
<dbReference type="RefSeq" id="WP_086452396.1">
    <property type="nucleotide sequence ID" value="NZ_MSPP01000006.1"/>
</dbReference>
<organism evidence="3 4">
    <name type="scientific">Marivivens niveibacter</name>
    <dbReference type="NCBI Taxonomy" id="1930667"/>
    <lineage>
        <taxon>Bacteria</taxon>
        <taxon>Pseudomonadati</taxon>
        <taxon>Pseudomonadota</taxon>
        <taxon>Alphaproteobacteria</taxon>
        <taxon>Rhodobacterales</taxon>
        <taxon>Paracoccaceae</taxon>
        <taxon>Marivivens group</taxon>
        <taxon>Marivivens</taxon>
    </lineage>
</organism>
<dbReference type="Proteomes" id="UP000194664">
    <property type="component" value="Unassembled WGS sequence"/>
</dbReference>
<keyword evidence="4" id="KW-1185">Reference proteome</keyword>
<keyword evidence="1" id="KW-0732">Signal</keyword>